<sequence length="311" mass="35251">MKPIKNIAVIDIGSNTLRMLIGNIKADKINKIYTDRVVTRLGKNLTENGVILEKAIKTSIIALKNFKKLFEKFNVSCVIAVGTSALREAKNSVYFCEKVKEFTGVHVHIISGKEEAYYTLRGVMDEELKKEDSVFILDIGGGSSEWIYCENSRFNTGSLPIGALKIKERFLNKDPYSEECIQEAKKFVKEQIRKALPETKIQKIIATGGTASSLAMIHFELSEYQPEKIHMSEIEKTKLKQILEKLLSTSLQEREKIKGMPPDRADIICAGLIILKEFADYLRAEKIIVSENGLLEGIMKNYRDFCYNNKL</sequence>
<feature type="domain" description="Ppx/GppA phosphatase N-terminal" evidence="1">
    <location>
        <begin position="21"/>
        <end position="299"/>
    </location>
</feature>
<accession>A0AAU8H2A5</accession>
<evidence type="ECO:0000259" key="1">
    <source>
        <dbReference type="Pfam" id="PF02541"/>
    </source>
</evidence>
<dbReference type="Pfam" id="PF02541">
    <property type="entry name" value="Ppx-GppA"/>
    <property type="match status" value="1"/>
</dbReference>
<dbReference type="EMBL" id="CP144374">
    <property type="protein sequence ID" value="XCH47653.1"/>
    <property type="molecule type" value="Genomic_DNA"/>
</dbReference>
<dbReference type="Gene3D" id="3.30.420.40">
    <property type="match status" value="1"/>
</dbReference>
<evidence type="ECO:0000313" key="2">
    <source>
        <dbReference type="EMBL" id="XCH47653.1"/>
    </source>
</evidence>
<dbReference type="GO" id="GO:0016462">
    <property type="term" value="F:pyrophosphatase activity"/>
    <property type="evidence" value="ECO:0007669"/>
    <property type="project" value="TreeGrafter"/>
</dbReference>
<reference evidence="2" key="1">
    <citation type="submission" date="2024-01" db="EMBL/GenBank/DDBJ databases">
        <title>The first autotrophic representatives of the genus Thermodesulfovibrio.</title>
        <authorList>
            <person name="Maltseva A.I."/>
            <person name="Elcheninov A.G."/>
            <person name="Kublanov I.V."/>
            <person name="Lebedinsky A.V."/>
            <person name="Frolov E.N."/>
        </authorList>
    </citation>
    <scope>NUCLEOTIDE SEQUENCE</scope>
    <source>
        <strain evidence="2">3462-1</strain>
    </source>
</reference>
<dbReference type="KEGG" id="tob:V4D31_04685"/>
<dbReference type="InterPro" id="IPR043129">
    <property type="entry name" value="ATPase_NBD"/>
</dbReference>
<dbReference type="EC" id="3.6.1.-" evidence="2"/>
<dbReference type="Gene3D" id="3.30.420.150">
    <property type="entry name" value="Exopolyphosphatase. Domain 2"/>
    <property type="match status" value="1"/>
</dbReference>
<organism evidence="2">
    <name type="scientific">Thermodesulfovibrio obliviosus</name>
    <dbReference type="NCBI Taxonomy" id="3118332"/>
    <lineage>
        <taxon>Bacteria</taxon>
        <taxon>Pseudomonadati</taxon>
        <taxon>Nitrospirota</taxon>
        <taxon>Thermodesulfovibrionia</taxon>
        <taxon>Thermodesulfovibrionales</taxon>
        <taxon>Thermodesulfovibrionaceae</taxon>
        <taxon>Thermodesulfovibrio</taxon>
    </lineage>
</organism>
<proteinExistence type="predicted"/>
<dbReference type="SUPFAM" id="SSF53067">
    <property type="entry name" value="Actin-like ATPase domain"/>
    <property type="match status" value="2"/>
</dbReference>
<name>A0AAU8H2A5_9BACT</name>
<dbReference type="InterPro" id="IPR050273">
    <property type="entry name" value="GppA/Ppx_hydrolase"/>
</dbReference>
<dbReference type="AlphaFoldDB" id="A0AAU8H2A5"/>
<gene>
    <name evidence="2" type="ORF">V4D31_04685</name>
</gene>
<dbReference type="PANTHER" id="PTHR30005">
    <property type="entry name" value="EXOPOLYPHOSPHATASE"/>
    <property type="match status" value="1"/>
</dbReference>
<dbReference type="CDD" id="cd24054">
    <property type="entry name" value="ASKHA_NBD_AaPPX-GppA_MtPPX2-like"/>
    <property type="match status" value="1"/>
</dbReference>
<dbReference type="PANTHER" id="PTHR30005:SF0">
    <property type="entry name" value="RETROGRADE REGULATION PROTEIN 2"/>
    <property type="match status" value="1"/>
</dbReference>
<dbReference type="RefSeq" id="WP_353685314.1">
    <property type="nucleotide sequence ID" value="NZ_CP144374.1"/>
</dbReference>
<keyword evidence="2" id="KW-0378">Hydrolase</keyword>
<protein>
    <submittedName>
        <fullName evidence="2">Ppx/GppA family phosphatase</fullName>
        <ecNumber evidence="2">3.6.1.-</ecNumber>
    </submittedName>
</protein>
<dbReference type="InterPro" id="IPR003695">
    <property type="entry name" value="Ppx_GppA_N"/>
</dbReference>